<dbReference type="PANTHER" id="PTHR33607:SF2">
    <property type="entry name" value="ENDONUCLEASE-1"/>
    <property type="match status" value="1"/>
</dbReference>
<evidence type="ECO:0000313" key="6">
    <source>
        <dbReference type="Proteomes" id="UP000318717"/>
    </source>
</evidence>
<name>A0A4Y3HZJ3_9VIBR</name>
<comment type="similarity">
    <text evidence="1">Belongs to the EndA/NucM nuclease family.</text>
</comment>
<evidence type="ECO:0000256" key="3">
    <source>
        <dbReference type="ARBA" id="ARBA00022801"/>
    </source>
</evidence>
<gene>
    <name evidence="5" type="ORF">VIN01S_32350</name>
</gene>
<comment type="caution">
    <text evidence="5">The sequence shown here is derived from an EMBL/GenBank/DDBJ whole genome shotgun (WGS) entry which is preliminary data.</text>
</comment>
<dbReference type="GO" id="GO:0004519">
    <property type="term" value="F:endonuclease activity"/>
    <property type="evidence" value="ECO:0007669"/>
    <property type="project" value="UniProtKB-KW"/>
</dbReference>
<dbReference type="PANTHER" id="PTHR33607">
    <property type="entry name" value="ENDONUCLEASE-1"/>
    <property type="match status" value="1"/>
</dbReference>
<evidence type="ECO:0000256" key="4">
    <source>
        <dbReference type="SAM" id="SignalP"/>
    </source>
</evidence>
<dbReference type="AlphaFoldDB" id="A0A4Y3HZJ3"/>
<evidence type="ECO:0000256" key="1">
    <source>
        <dbReference type="ARBA" id="ARBA00006429"/>
    </source>
</evidence>
<accession>A0A4Y3HZJ3</accession>
<organism evidence="5 6">
    <name type="scientific">Vibrio inusitatus NBRC 102082</name>
    <dbReference type="NCBI Taxonomy" id="1219070"/>
    <lineage>
        <taxon>Bacteria</taxon>
        <taxon>Pseudomonadati</taxon>
        <taxon>Pseudomonadota</taxon>
        <taxon>Gammaproteobacteria</taxon>
        <taxon>Vibrionales</taxon>
        <taxon>Vibrionaceae</taxon>
        <taxon>Vibrio</taxon>
    </lineage>
</organism>
<keyword evidence="5" id="KW-0255">Endonuclease</keyword>
<keyword evidence="6" id="KW-1185">Reference proteome</keyword>
<dbReference type="SUPFAM" id="SSF54060">
    <property type="entry name" value="His-Me finger endonucleases"/>
    <property type="match status" value="1"/>
</dbReference>
<dbReference type="InterPro" id="IPR044925">
    <property type="entry name" value="His-Me_finger_sf"/>
</dbReference>
<feature type="signal peptide" evidence="4">
    <location>
        <begin position="1"/>
        <end position="20"/>
    </location>
</feature>
<dbReference type="Pfam" id="PF04231">
    <property type="entry name" value="Endonuclease_1"/>
    <property type="match status" value="1"/>
</dbReference>
<evidence type="ECO:0000313" key="5">
    <source>
        <dbReference type="EMBL" id="GEA52431.1"/>
    </source>
</evidence>
<keyword evidence="3" id="KW-0378">Hydrolase</keyword>
<dbReference type="Proteomes" id="UP000318717">
    <property type="component" value="Unassembled WGS sequence"/>
</dbReference>
<proteinExistence type="inferred from homology"/>
<dbReference type="OrthoDB" id="9800417at2"/>
<protein>
    <submittedName>
        <fullName evidence="5">Endonuclease</fullName>
    </submittedName>
</protein>
<keyword evidence="2" id="KW-0540">Nuclease</keyword>
<feature type="chain" id="PRO_5021333918" evidence="4">
    <location>
        <begin position="21"/>
        <end position="231"/>
    </location>
</feature>
<evidence type="ECO:0000256" key="2">
    <source>
        <dbReference type="ARBA" id="ARBA00022722"/>
    </source>
</evidence>
<dbReference type="RefSeq" id="WP_141346871.1">
    <property type="nucleotide sequence ID" value="NZ_BJLF01000019.1"/>
</dbReference>
<dbReference type="EMBL" id="BJLF01000019">
    <property type="protein sequence ID" value="GEA52431.1"/>
    <property type="molecule type" value="Genomic_DNA"/>
</dbReference>
<sequence>MIRFIFPIISLVLISASVNAKPQSFYKSKQLAVGIYQQHPQSFYCGCKIDWQGKKGTPLLADCGYQVRKQERRANRIEWEHVVPAAHLGKQRQCWQEGGRSNCTKSDPIYKEMEADLHNLVPAIGEVNGDRSNFDFNQWNGERGVSYGQCQMQISFKDDKAMPPEQSRGAIARTYLYMEKQYPITLSEQQIKLMQAWNKTYAVTDWECQRNQLISEAQGNSNSFVEQACSH</sequence>
<dbReference type="GO" id="GO:0016787">
    <property type="term" value="F:hydrolase activity"/>
    <property type="evidence" value="ECO:0007669"/>
    <property type="project" value="UniProtKB-KW"/>
</dbReference>
<dbReference type="InterPro" id="IPR007346">
    <property type="entry name" value="Endonuclease-I"/>
</dbReference>
<reference evidence="5 6" key="1">
    <citation type="submission" date="2019-06" db="EMBL/GenBank/DDBJ databases">
        <title>Whole genome shotgun sequence of Vibrio inusitatus NBRC 102082.</title>
        <authorList>
            <person name="Hosoyama A."/>
            <person name="Uohara A."/>
            <person name="Ohji S."/>
            <person name="Ichikawa N."/>
        </authorList>
    </citation>
    <scope>NUCLEOTIDE SEQUENCE [LARGE SCALE GENOMIC DNA]</scope>
    <source>
        <strain evidence="5 6">NBRC 102082</strain>
    </source>
</reference>
<keyword evidence="4" id="KW-0732">Signal</keyword>